<keyword evidence="2" id="KW-1185">Reference proteome</keyword>
<protein>
    <submittedName>
        <fullName evidence="1">Uncharacterized protein</fullName>
    </submittedName>
</protein>
<evidence type="ECO:0000313" key="2">
    <source>
        <dbReference type="Proteomes" id="UP001190700"/>
    </source>
</evidence>
<evidence type="ECO:0000313" key="1">
    <source>
        <dbReference type="EMBL" id="KAK3275996.1"/>
    </source>
</evidence>
<dbReference type="AlphaFoldDB" id="A0AAE0GD97"/>
<name>A0AAE0GD97_9CHLO</name>
<gene>
    <name evidence="1" type="ORF">CYMTET_15908</name>
</gene>
<dbReference type="EMBL" id="LGRX02006840">
    <property type="protein sequence ID" value="KAK3275996.1"/>
    <property type="molecule type" value="Genomic_DNA"/>
</dbReference>
<dbReference type="Proteomes" id="UP001190700">
    <property type="component" value="Unassembled WGS sequence"/>
</dbReference>
<reference evidence="1 2" key="1">
    <citation type="journal article" date="2015" name="Genome Biol. Evol.">
        <title>Comparative Genomics of a Bacterivorous Green Alga Reveals Evolutionary Causalities and Consequences of Phago-Mixotrophic Mode of Nutrition.</title>
        <authorList>
            <person name="Burns J.A."/>
            <person name="Paasch A."/>
            <person name="Narechania A."/>
            <person name="Kim E."/>
        </authorList>
    </citation>
    <scope>NUCLEOTIDE SEQUENCE [LARGE SCALE GENOMIC DNA]</scope>
    <source>
        <strain evidence="1 2">PLY_AMNH</strain>
    </source>
</reference>
<sequence>MLRSIMAKDPLQYRSIEEETFVKILFTTKLHDSLPRLREHNAVYAHSSKQSLPKRQPIISIFRRIVGDLMTPSALSLRNWNTREAAAPLSEEQYAVGLAAIDSKWWSNGHDRLNSSQPGFKGVPGPPFSIPFTRPLETNVIVRKG</sequence>
<proteinExistence type="predicted"/>
<organism evidence="1 2">
    <name type="scientific">Cymbomonas tetramitiformis</name>
    <dbReference type="NCBI Taxonomy" id="36881"/>
    <lineage>
        <taxon>Eukaryota</taxon>
        <taxon>Viridiplantae</taxon>
        <taxon>Chlorophyta</taxon>
        <taxon>Pyramimonadophyceae</taxon>
        <taxon>Pyramimonadales</taxon>
        <taxon>Pyramimonadaceae</taxon>
        <taxon>Cymbomonas</taxon>
    </lineage>
</organism>
<accession>A0AAE0GD97</accession>
<comment type="caution">
    <text evidence="1">The sequence shown here is derived from an EMBL/GenBank/DDBJ whole genome shotgun (WGS) entry which is preliminary data.</text>
</comment>